<accession>A0A1E5WGH2</accession>
<name>A0A1E5WGH2_9POAL</name>
<dbReference type="EMBL" id="LWDX02009092">
    <property type="protein sequence ID" value="OEL36458.1"/>
    <property type="molecule type" value="Genomic_DNA"/>
</dbReference>
<dbReference type="AlphaFoldDB" id="A0A1E5WGH2"/>
<organism evidence="2 3">
    <name type="scientific">Dichanthelium oligosanthes</name>
    <dbReference type="NCBI Taxonomy" id="888268"/>
    <lineage>
        <taxon>Eukaryota</taxon>
        <taxon>Viridiplantae</taxon>
        <taxon>Streptophyta</taxon>
        <taxon>Embryophyta</taxon>
        <taxon>Tracheophyta</taxon>
        <taxon>Spermatophyta</taxon>
        <taxon>Magnoliopsida</taxon>
        <taxon>Liliopsida</taxon>
        <taxon>Poales</taxon>
        <taxon>Poaceae</taxon>
        <taxon>PACMAD clade</taxon>
        <taxon>Panicoideae</taxon>
        <taxon>Panicodae</taxon>
        <taxon>Paniceae</taxon>
        <taxon>Dichantheliinae</taxon>
        <taxon>Dichanthelium</taxon>
    </lineage>
</organism>
<dbReference type="InterPro" id="IPR055357">
    <property type="entry name" value="LRR_At1g61320_AtMIF1"/>
</dbReference>
<dbReference type="PANTHER" id="PTHR34145:SF28">
    <property type="entry name" value="F-BOX DOMAIN-CONTAINING PROTEIN"/>
    <property type="match status" value="1"/>
</dbReference>
<protein>
    <recommendedName>
        <fullName evidence="1">At1g61320/AtMIF1 LRR domain-containing protein</fullName>
    </recommendedName>
</protein>
<dbReference type="InterPro" id="IPR053772">
    <property type="entry name" value="At1g61320/At1g61330-like"/>
</dbReference>
<keyword evidence="3" id="KW-1185">Reference proteome</keyword>
<dbReference type="Proteomes" id="UP000095767">
    <property type="component" value="Unassembled WGS sequence"/>
</dbReference>
<reference evidence="2 3" key="1">
    <citation type="submission" date="2016-09" db="EMBL/GenBank/DDBJ databases">
        <title>The draft genome of Dichanthelium oligosanthes: A C3 panicoid grass species.</title>
        <authorList>
            <person name="Studer A.J."/>
            <person name="Schnable J.C."/>
            <person name="Brutnell T.P."/>
        </authorList>
    </citation>
    <scope>NUCLEOTIDE SEQUENCE [LARGE SCALE GENOMIC DNA]</scope>
    <source>
        <strain evidence="3">cv. Kellogg 1175</strain>
        <tissue evidence="2">Leaf</tissue>
    </source>
</reference>
<dbReference type="STRING" id="888268.A0A1E5WGH2"/>
<dbReference type="Pfam" id="PF23622">
    <property type="entry name" value="LRR_At1g61320_AtMIF1"/>
    <property type="match status" value="1"/>
</dbReference>
<dbReference type="PANTHER" id="PTHR34145">
    <property type="entry name" value="OS02G0105600 PROTEIN"/>
    <property type="match status" value="1"/>
</dbReference>
<feature type="domain" description="At1g61320/AtMIF1 LRR" evidence="1">
    <location>
        <begin position="2"/>
        <end position="159"/>
    </location>
</feature>
<dbReference type="OrthoDB" id="613853at2759"/>
<evidence type="ECO:0000259" key="1">
    <source>
        <dbReference type="Pfam" id="PF23622"/>
    </source>
</evidence>
<sequence length="167" mass="18546">LSISTSGGSLSPSYDYVSLVSFLDASPSLETLILDVRHFSLIPSCVFQVSMEHKSVFEDSSSLRQMPEHRHCYLRSVKMKGFSSAKSLVELTCHIIKNAVSLECLELDTLHGSRCSGEDSRGIRCYSMRKTIRAVAAIRMYIEDKVPTTVKLTVVEPCTRCHAVGEL</sequence>
<gene>
    <name evidence="2" type="ORF">BAE44_0002523</name>
</gene>
<feature type="non-terminal residue" evidence="2">
    <location>
        <position position="1"/>
    </location>
</feature>
<evidence type="ECO:0000313" key="2">
    <source>
        <dbReference type="EMBL" id="OEL36458.1"/>
    </source>
</evidence>
<proteinExistence type="predicted"/>
<comment type="caution">
    <text evidence="2">The sequence shown here is derived from an EMBL/GenBank/DDBJ whole genome shotgun (WGS) entry which is preliminary data.</text>
</comment>
<evidence type="ECO:0000313" key="3">
    <source>
        <dbReference type="Proteomes" id="UP000095767"/>
    </source>
</evidence>